<keyword evidence="3" id="KW-0804">Transcription</keyword>
<keyword evidence="1" id="KW-0805">Transcription regulation</keyword>
<accession>A0A231GWM5</accession>
<dbReference type="InterPro" id="IPR040611">
    <property type="entry name" value="AlkX_C"/>
</dbReference>
<feature type="DNA-binding region" description="H-T-H motif" evidence="4">
    <location>
        <begin position="51"/>
        <end position="70"/>
    </location>
</feature>
<dbReference type="InterPro" id="IPR009057">
    <property type="entry name" value="Homeodomain-like_sf"/>
</dbReference>
<comment type="caution">
    <text evidence="6">The sequence shown here is derived from an EMBL/GenBank/DDBJ whole genome shotgun (WGS) entry which is preliminary data.</text>
</comment>
<dbReference type="InterPro" id="IPR001647">
    <property type="entry name" value="HTH_TetR"/>
</dbReference>
<dbReference type="PANTHER" id="PTHR30055">
    <property type="entry name" value="HTH-TYPE TRANSCRIPTIONAL REGULATOR RUTR"/>
    <property type="match status" value="1"/>
</dbReference>
<gene>
    <name evidence="6" type="ORF">B7C42_06797</name>
</gene>
<dbReference type="Proteomes" id="UP000215506">
    <property type="component" value="Unassembled WGS sequence"/>
</dbReference>
<dbReference type="PRINTS" id="PR00455">
    <property type="entry name" value="HTHTETR"/>
</dbReference>
<sequence>MTAEAARDTVAGMPRNGSRVPYQEAARTLLRTSVLDAMRELLIERDWAKITLGDVATRAGVSRQTLYNEFGSRTGLAQAYALRLADQLVDHVGTAIADNVGDARAAFREGLANFILDSAADPLVQSLVVGEAKLDLLRLITLDAGPLIEHAARRLGAAFENSWVGASAAQADVLAHALVRIAISYIPTPAALHRDAPEELSSLLAPYVEAILAARDRTGGR</sequence>
<evidence type="ECO:0000256" key="3">
    <source>
        <dbReference type="ARBA" id="ARBA00023163"/>
    </source>
</evidence>
<evidence type="ECO:0000313" key="6">
    <source>
        <dbReference type="EMBL" id="OXR41027.1"/>
    </source>
</evidence>
<dbReference type="Pfam" id="PF18556">
    <property type="entry name" value="TetR_C_35"/>
    <property type="match status" value="1"/>
</dbReference>
<dbReference type="GO" id="GO:0000976">
    <property type="term" value="F:transcription cis-regulatory region binding"/>
    <property type="evidence" value="ECO:0007669"/>
    <property type="project" value="TreeGrafter"/>
</dbReference>
<dbReference type="PANTHER" id="PTHR30055:SF234">
    <property type="entry name" value="HTH-TYPE TRANSCRIPTIONAL REGULATOR BETI"/>
    <property type="match status" value="1"/>
</dbReference>
<evidence type="ECO:0000256" key="2">
    <source>
        <dbReference type="ARBA" id="ARBA00023125"/>
    </source>
</evidence>
<protein>
    <submittedName>
        <fullName evidence="6">Putative HTH-type transcriptional regulator</fullName>
    </submittedName>
</protein>
<dbReference type="PROSITE" id="PS50977">
    <property type="entry name" value="HTH_TETR_2"/>
    <property type="match status" value="1"/>
</dbReference>
<dbReference type="EMBL" id="NGAF01000023">
    <property type="protein sequence ID" value="OXR41027.1"/>
    <property type="molecule type" value="Genomic_DNA"/>
</dbReference>
<evidence type="ECO:0000256" key="1">
    <source>
        <dbReference type="ARBA" id="ARBA00023015"/>
    </source>
</evidence>
<keyword evidence="2 4" id="KW-0238">DNA-binding</keyword>
<evidence type="ECO:0000313" key="7">
    <source>
        <dbReference type="Proteomes" id="UP000215506"/>
    </source>
</evidence>
<dbReference type="Gene3D" id="1.10.357.10">
    <property type="entry name" value="Tetracycline Repressor, domain 2"/>
    <property type="match status" value="1"/>
</dbReference>
<name>A0A231GWM5_9NOCA</name>
<dbReference type="Pfam" id="PF00440">
    <property type="entry name" value="TetR_N"/>
    <property type="match status" value="1"/>
</dbReference>
<organism evidence="6 7">
    <name type="scientific">Nocardia cerradoensis</name>
    <dbReference type="NCBI Taxonomy" id="85688"/>
    <lineage>
        <taxon>Bacteria</taxon>
        <taxon>Bacillati</taxon>
        <taxon>Actinomycetota</taxon>
        <taxon>Actinomycetes</taxon>
        <taxon>Mycobacteriales</taxon>
        <taxon>Nocardiaceae</taxon>
        <taxon>Nocardia</taxon>
    </lineage>
</organism>
<proteinExistence type="predicted"/>
<evidence type="ECO:0000256" key="4">
    <source>
        <dbReference type="PROSITE-ProRule" id="PRU00335"/>
    </source>
</evidence>
<keyword evidence="7" id="KW-1185">Reference proteome</keyword>
<feature type="domain" description="HTH tetR-type" evidence="5">
    <location>
        <begin position="28"/>
        <end position="88"/>
    </location>
</feature>
<dbReference type="InterPro" id="IPR050109">
    <property type="entry name" value="HTH-type_TetR-like_transc_reg"/>
</dbReference>
<evidence type="ECO:0000259" key="5">
    <source>
        <dbReference type="PROSITE" id="PS50977"/>
    </source>
</evidence>
<dbReference type="AlphaFoldDB" id="A0A231GWM5"/>
<dbReference type="SUPFAM" id="SSF46689">
    <property type="entry name" value="Homeodomain-like"/>
    <property type="match status" value="1"/>
</dbReference>
<dbReference type="GO" id="GO:0003700">
    <property type="term" value="F:DNA-binding transcription factor activity"/>
    <property type="evidence" value="ECO:0007669"/>
    <property type="project" value="TreeGrafter"/>
</dbReference>
<reference evidence="6 7" key="1">
    <citation type="submission" date="2017-07" db="EMBL/GenBank/DDBJ databases">
        <title>First draft Genome Sequence of Nocardia cerradoensis isolated from human infection.</title>
        <authorList>
            <person name="Carrasco G."/>
        </authorList>
    </citation>
    <scope>NUCLEOTIDE SEQUENCE [LARGE SCALE GENOMIC DNA]</scope>
    <source>
        <strain evidence="6 7">CNM20130759</strain>
    </source>
</reference>